<evidence type="ECO:0000313" key="4">
    <source>
        <dbReference type="Proteomes" id="UP000694865"/>
    </source>
</evidence>
<reference evidence="5" key="1">
    <citation type="submission" date="2025-08" db="UniProtKB">
        <authorList>
            <consortium name="RefSeq"/>
        </authorList>
    </citation>
    <scope>IDENTIFICATION</scope>
    <source>
        <tissue evidence="5">Testes</tissue>
    </source>
</reference>
<keyword evidence="2" id="KW-0808">Transferase</keyword>
<evidence type="ECO:0000256" key="2">
    <source>
        <dbReference type="ARBA" id="ARBA00022679"/>
    </source>
</evidence>
<organism evidence="4 5">
    <name type="scientific">Saccoglossus kowalevskii</name>
    <name type="common">Acorn worm</name>
    <dbReference type="NCBI Taxonomy" id="10224"/>
    <lineage>
        <taxon>Eukaryota</taxon>
        <taxon>Metazoa</taxon>
        <taxon>Hemichordata</taxon>
        <taxon>Enteropneusta</taxon>
        <taxon>Harrimaniidae</taxon>
        <taxon>Saccoglossus</taxon>
    </lineage>
</organism>
<dbReference type="SUPFAM" id="SSF52540">
    <property type="entry name" value="P-loop containing nucleoside triphosphate hydrolases"/>
    <property type="match status" value="1"/>
</dbReference>
<dbReference type="InterPro" id="IPR000863">
    <property type="entry name" value="Sulfotransferase_dom"/>
</dbReference>
<dbReference type="Proteomes" id="UP000694865">
    <property type="component" value="Unplaced"/>
</dbReference>
<protein>
    <submittedName>
        <fullName evidence="5">Amine sulfotransferase-like</fullName>
    </submittedName>
</protein>
<feature type="domain" description="Sulfotransferase" evidence="3">
    <location>
        <begin position="38"/>
        <end position="278"/>
    </location>
</feature>
<keyword evidence="4" id="KW-1185">Reference proteome</keyword>
<dbReference type="GeneID" id="100371037"/>
<evidence type="ECO:0000259" key="3">
    <source>
        <dbReference type="Pfam" id="PF00685"/>
    </source>
</evidence>
<evidence type="ECO:0000313" key="5">
    <source>
        <dbReference type="RefSeq" id="XP_006825115.1"/>
    </source>
</evidence>
<comment type="similarity">
    <text evidence="1">Belongs to the sulfotransferase 1 family.</text>
</comment>
<evidence type="ECO:0000256" key="1">
    <source>
        <dbReference type="ARBA" id="ARBA00005771"/>
    </source>
</evidence>
<gene>
    <name evidence="5" type="primary">LOC100371037</name>
</gene>
<proteinExistence type="inferred from homology"/>
<dbReference type="PANTHER" id="PTHR11783">
    <property type="entry name" value="SULFOTRANSFERASE SULT"/>
    <property type="match status" value="1"/>
</dbReference>
<dbReference type="Gene3D" id="3.40.50.300">
    <property type="entry name" value="P-loop containing nucleotide triphosphate hydrolases"/>
    <property type="match status" value="1"/>
</dbReference>
<dbReference type="Pfam" id="PF00685">
    <property type="entry name" value="Sulfotransfer_1"/>
    <property type="match status" value="1"/>
</dbReference>
<sequence length="283" mass="33207">MAHTKWPVFEHDGCYFVDKIHDIDAVKERRIDRWDIRDDDVIIQTFPKSGTLWMLHAVSLMYDDLNWKLNPTGKSLRLGYFYEKTDSVPGLYGATVRATKCSLHEMPSPRLMLSHLHPQFFHTEWRKRNRKCKIICITRNPKDVCVSFYNFLKSLTFAEMHLSWDDWVEAFIEGRVWYGPWLQYALAWNQYGLEDNVIHVTFEDMKQDLKSVLVKIADFLGRPLTEETIDRVVAMCSLDEMRASGTDVQMSPAQSGESWPQHAEYFRKGQIGDWKKSFHCGTK</sequence>
<dbReference type="InterPro" id="IPR027417">
    <property type="entry name" value="P-loop_NTPase"/>
</dbReference>
<accession>A0ABM0MYM4</accession>
<name>A0ABM0MYM4_SACKO</name>
<dbReference type="RefSeq" id="XP_006825115.1">
    <property type="nucleotide sequence ID" value="XM_006825052.1"/>
</dbReference>